<sequence length="126" mass="15086">MQTSDSVSAEVQQVFGRQLSALQAQRDELLRQLETQRQQQTSFSDILLEKNALEENLQKEKELLRTKLQEKDDLERGLQEERKRLEQQVQEQRRLEAVLEEKNKLEQELAKQKRELEGQLREIEER</sequence>
<dbReference type="AlphaFoldDB" id="A0A6P4XAK8"/>
<accession>A0A6P4XAK8</accession>
<dbReference type="OrthoDB" id="10047672at2759"/>
<gene>
    <name evidence="3" type="primary">LOC109461526</name>
</gene>
<protein>
    <submittedName>
        <fullName evidence="3">Chromatin assembly factor 1 subunit p90-like</fullName>
    </submittedName>
</protein>
<dbReference type="RefSeq" id="XP_019613465.1">
    <property type="nucleotide sequence ID" value="XM_019757906.1"/>
</dbReference>
<name>A0A6P4XAK8_BRABE</name>
<evidence type="ECO:0000313" key="3">
    <source>
        <dbReference type="RefSeq" id="XP_019613465.1"/>
    </source>
</evidence>
<dbReference type="GeneID" id="109461526"/>
<organism evidence="2 3">
    <name type="scientific">Branchiostoma belcheri</name>
    <name type="common">Amphioxus</name>
    <dbReference type="NCBI Taxonomy" id="7741"/>
    <lineage>
        <taxon>Eukaryota</taxon>
        <taxon>Metazoa</taxon>
        <taxon>Chordata</taxon>
        <taxon>Cephalochordata</taxon>
        <taxon>Leptocardii</taxon>
        <taxon>Amphioxiformes</taxon>
        <taxon>Branchiostomatidae</taxon>
        <taxon>Branchiostoma</taxon>
    </lineage>
</organism>
<proteinExistence type="predicted"/>
<evidence type="ECO:0000256" key="1">
    <source>
        <dbReference type="SAM" id="Coils"/>
    </source>
</evidence>
<evidence type="ECO:0000313" key="2">
    <source>
        <dbReference type="Proteomes" id="UP000515135"/>
    </source>
</evidence>
<feature type="coiled-coil region" evidence="1">
    <location>
        <begin position="19"/>
        <end position="126"/>
    </location>
</feature>
<reference evidence="3" key="1">
    <citation type="submission" date="2025-08" db="UniProtKB">
        <authorList>
            <consortium name="RefSeq"/>
        </authorList>
    </citation>
    <scope>IDENTIFICATION</scope>
    <source>
        <tissue evidence="3">Gonad</tissue>
    </source>
</reference>
<keyword evidence="1" id="KW-0175">Coiled coil</keyword>
<keyword evidence="2" id="KW-1185">Reference proteome</keyword>
<dbReference type="Proteomes" id="UP000515135">
    <property type="component" value="Unplaced"/>
</dbReference>
<dbReference type="KEGG" id="bbel:109461526"/>